<proteinExistence type="predicted"/>
<name>A0A5J4TPC3_9EUKA</name>
<comment type="caution">
    <text evidence="2">The sequence shown here is derived from an EMBL/GenBank/DDBJ whole genome shotgun (WGS) entry which is preliminary data.</text>
</comment>
<feature type="compositionally biased region" description="Polar residues" evidence="1">
    <location>
        <begin position="142"/>
        <end position="151"/>
    </location>
</feature>
<dbReference type="EMBL" id="SNRW01027466">
    <property type="protein sequence ID" value="KAA6360077.1"/>
    <property type="molecule type" value="Genomic_DNA"/>
</dbReference>
<feature type="region of interest" description="Disordered" evidence="1">
    <location>
        <begin position="128"/>
        <end position="151"/>
    </location>
</feature>
<evidence type="ECO:0000313" key="3">
    <source>
        <dbReference type="Proteomes" id="UP000324800"/>
    </source>
</evidence>
<protein>
    <submittedName>
        <fullName evidence="2">Uncharacterized protein</fullName>
    </submittedName>
</protein>
<sequence length="179" mass="20879">MFLQYYRKNWVKAQSAFKLSRSSSINSIKISIELWHKLKNIIKQLNQECKTSGIRINFGLIYKQLKIIVESEVKSRKRFEVLMVMQPHNTAVLRNYAKPLLDIYYDEDTAEMILLQADMIDQISTQNTTNAEAQNEPDPVSQDKSNYKQSSQNAIYDQLWIDEIKDGVKMKVPKKSAKE</sequence>
<dbReference type="OrthoDB" id="60033at2759"/>
<dbReference type="AlphaFoldDB" id="A0A5J4TPC3"/>
<evidence type="ECO:0000256" key="1">
    <source>
        <dbReference type="SAM" id="MobiDB-lite"/>
    </source>
</evidence>
<gene>
    <name evidence="2" type="ORF">EZS28_044396</name>
</gene>
<organism evidence="2 3">
    <name type="scientific">Streblomastix strix</name>
    <dbReference type="NCBI Taxonomy" id="222440"/>
    <lineage>
        <taxon>Eukaryota</taxon>
        <taxon>Metamonada</taxon>
        <taxon>Preaxostyla</taxon>
        <taxon>Oxymonadida</taxon>
        <taxon>Streblomastigidae</taxon>
        <taxon>Streblomastix</taxon>
    </lineage>
</organism>
<dbReference type="Proteomes" id="UP000324800">
    <property type="component" value="Unassembled WGS sequence"/>
</dbReference>
<reference evidence="2 3" key="1">
    <citation type="submission" date="2019-03" db="EMBL/GenBank/DDBJ databases">
        <title>Single cell metagenomics reveals metabolic interactions within the superorganism composed of flagellate Streblomastix strix and complex community of Bacteroidetes bacteria on its surface.</title>
        <authorList>
            <person name="Treitli S.C."/>
            <person name="Kolisko M."/>
            <person name="Husnik F."/>
            <person name="Keeling P."/>
            <person name="Hampl V."/>
        </authorList>
    </citation>
    <scope>NUCLEOTIDE SEQUENCE [LARGE SCALE GENOMIC DNA]</scope>
    <source>
        <strain evidence="2">ST1C</strain>
    </source>
</reference>
<accession>A0A5J4TPC3</accession>
<evidence type="ECO:0000313" key="2">
    <source>
        <dbReference type="EMBL" id="KAA6360077.1"/>
    </source>
</evidence>